<keyword evidence="5" id="KW-0732">Signal</keyword>
<feature type="chain" id="PRO_5043632015" evidence="5">
    <location>
        <begin position="20"/>
        <end position="510"/>
    </location>
</feature>
<dbReference type="InterPro" id="IPR050271">
    <property type="entry name" value="UDP-glycosyltransferase"/>
</dbReference>
<feature type="signal peptide" evidence="5">
    <location>
        <begin position="1"/>
        <end position="19"/>
    </location>
</feature>
<accession>A0AAW1LMG7</accession>
<feature type="transmembrane region" description="Helical" evidence="4">
    <location>
        <begin position="477"/>
        <end position="496"/>
    </location>
</feature>
<dbReference type="AlphaFoldDB" id="A0AAW1LMG7"/>
<organism evidence="6 7">
    <name type="scientific">Popillia japonica</name>
    <name type="common">Japanese beetle</name>
    <dbReference type="NCBI Taxonomy" id="7064"/>
    <lineage>
        <taxon>Eukaryota</taxon>
        <taxon>Metazoa</taxon>
        <taxon>Ecdysozoa</taxon>
        <taxon>Arthropoda</taxon>
        <taxon>Hexapoda</taxon>
        <taxon>Insecta</taxon>
        <taxon>Pterygota</taxon>
        <taxon>Neoptera</taxon>
        <taxon>Endopterygota</taxon>
        <taxon>Coleoptera</taxon>
        <taxon>Polyphaga</taxon>
        <taxon>Scarabaeiformia</taxon>
        <taxon>Scarabaeidae</taxon>
        <taxon>Rutelinae</taxon>
        <taxon>Popillia</taxon>
    </lineage>
</organism>
<evidence type="ECO:0000256" key="5">
    <source>
        <dbReference type="SAM" id="SignalP"/>
    </source>
</evidence>
<dbReference type="SUPFAM" id="SSF53756">
    <property type="entry name" value="UDP-Glycosyltransferase/glycogen phosphorylase"/>
    <property type="match status" value="1"/>
</dbReference>
<dbReference type="PANTHER" id="PTHR48043">
    <property type="entry name" value="EG:EG0003.4 PROTEIN-RELATED"/>
    <property type="match status" value="1"/>
</dbReference>
<dbReference type="CDD" id="cd03784">
    <property type="entry name" value="GT1_Gtf-like"/>
    <property type="match status" value="1"/>
</dbReference>
<reference evidence="6 7" key="1">
    <citation type="journal article" date="2024" name="BMC Genomics">
        <title>De novo assembly and annotation of Popillia japonica's genome with initial clues to its potential as an invasive pest.</title>
        <authorList>
            <person name="Cucini C."/>
            <person name="Boschi S."/>
            <person name="Funari R."/>
            <person name="Cardaioli E."/>
            <person name="Iannotti N."/>
            <person name="Marturano G."/>
            <person name="Paoli F."/>
            <person name="Bruttini M."/>
            <person name="Carapelli A."/>
            <person name="Frati F."/>
            <person name="Nardi F."/>
        </authorList>
    </citation>
    <scope>NUCLEOTIDE SEQUENCE [LARGE SCALE GENOMIC DNA]</scope>
    <source>
        <strain evidence="6">DMR45628</strain>
    </source>
</reference>
<sequence>MAKLLTVLAYLCCLHVINAANILCIFPTFSRSHFYIGEGIVKALAEEGHQLTYVSPYKQKESTKNVKSVHLSELEKWTIEKRSTMNIFDILNLPPIIFIFFMGYMHLDIAEHTMQDPAMQELLNSDEKFDAVILEWMFNDYLQGVAHHFKAPAISAATFTAGILTNHISGNPSIYSHMPHVFSGYGQKMDFWDRTGNFMFAMTQNLYNKLYFFPQQERVLHKYFPDAPSIYELNANISVHFFNSHPAINGPLPMLPNVIEIGGIHIQPPKKLPDDLQKYLDESKEGVIYFSLGGNVNGKDLPRPQREAILRVFSKLKQRVLWKFEEELDDKPANVEVKKWFPQQAILAHPNVKLFITHGGLLSTTESLHYGVPIIGISVFGDQAVNMKNAEASGFGISLPYKQFTEEKFANALDRILSDPSYMQNAKRISTLLKDQFDTPAERVVHWVEYVIRHNGTSHLRTVAHDLYWYQYYSIDVILFLVSINLITIKIFFVICKQLCGRRKQKQKQN</sequence>
<comment type="similarity">
    <text evidence="1">Belongs to the UDP-glycosyltransferase family.</text>
</comment>
<comment type="caution">
    <text evidence="6">The sequence shown here is derived from an EMBL/GenBank/DDBJ whole genome shotgun (WGS) entry which is preliminary data.</text>
</comment>
<evidence type="ECO:0000313" key="7">
    <source>
        <dbReference type="Proteomes" id="UP001458880"/>
    </source>
</evidence>
<dbReference type="FunFam" id="3.40.50.2000:FF:000050">
    <property type="entry name" value="UDP-glucuronosyltransferase"/>
    <property type="match status" value="1"/>
</dbReference>
<dbReference type="Gene3D" id="3.40.50.2000">
    <property type="entry name" value="Glycogen Phosphorylase B"/>
    <property type="match status" value="1"/>
</dbReference>
<keyword evidence="4" id="KW-1133">Transmembrane helix</keyword>
<gene>
    <name evidence="6" type="ORF">QE152_g11137</name>
</gene>
<dbReference type="InterPro" id="IPR002213">
    <property type="entry name" value="UDP_glucos_trans"/>
</dbReference>
<evidence type="ECO:0000256" key="1">
    <source>
        <dbReference type="ARBA" id="ARBA00009995"/>
    </source>
</evidence>
<protein>
    <submittedName>
        <fullName evidence="6">UDP-glucoronosyl and UDP-glucosyl transferase</fullName>
    </submittedName>
</protein>
<keyword evidence="2" id="KW-0328">Glycosyltransferase</keyword>
<name>A0AAW1LMG7_POPJA</name>
<dbReference type="PANTHER" id="PTHR48043:SF159">
    <property type="entry name" value="EG:EG0003.4 PROTEIN-RELATED"/>
    <property type="match status" value="1"/>
</dbReference>
<proteinExistence type="inferred from homology"/>
<keyword evidence="3 6" id="KW-0808">Transferase</keyword>
<keyword evidence="4" id="KW-0812">Transmembrane</keyword>
<keyword evidence="7" id="KW-1185">Reference proteome</keyword>
<evidence type="ECO:0000256" key="4">
    <source>
        <dbReference type="SAM" id="Phobius"/>
    </source>
</evidence>
<evidence type="ECO:0000256" key="2">
    <source>
        <dbReference type="ARBA" id="ARBA00022676"/>
    </source>
</evidence>
<dbReference type="GO" id="GO:0008194">
    <property type="term" value="F:UDP-glycosyltransferase activity"/>
    <property type="evidence" value="ECO:0007669"/>
    <property type="project" value="InterPro"/>
</dbReference>
<dbReference type="Proteomes" id="UP001458880">
    <property type="component" value="Unassembled WGS sequence"/>
</dbReference>
<dbReference type="EMBL" id="JASPKY010000107">
    <property type="protein sequence ID" value="KAK9736939.1"/>
    <property type="molecule type" value="Genomic_DNA"/>
</dbReference>
<evidence type="ECO:0000313" key="6">
    <source>
        <dbReference type="EMBL" id="KAK9736939.1"/>
    </source>
</evidence>
<evidence type="ECO:0000256" key="3">
    <source>
        <dbReference type="ARBA" id="ARBA00022679"/>
    </source>
</evidence>
<keyword evidence="4" id="KW-0472">Membrane</keyword>
<dbReference type="Pfam" id="PF00201">
    <property type="entry name" value="UDPGT"/>
    <property type="match status" value="1"/>
</dbReference>